<dbReference type="AlphaFoldDB" id="A0A5C6G1D0"/>
<name>A0A5C6G1D0_9PLAN</name>
<sequence length="85" mass="9797">MKRGGSQQGFMPQPIKPSVTSRRGIIVRLELWEREKLHRESILGGYKSLQQYCRVRLGLGPDVPKSQRPSERESVDDYDRLVADD</sequence>
<evidence type="ECO:0000256" key="1">
    <source>
        <dbReference type="SAM" id="MobiDB-lite"/>
    </source>
</evidence>
<evidence type="ECO:0000313" key="2">
    <source>
        <dbReference type="EMBL" id="TWU67300.1"/>
    </source>
</evidence>
<evidence type="ECO:0000313" key="3">
    <source>
        <dbReference type="Proteomes" id="UP000316476"/>
    </source>
</evidence>
<comment type="caution">
    <text evidence="2">The sequence shown here is derived from an EMBL/GenBank/DDBJ whole genome shotgun (WGS) entry which is preliminary data.</text>
</comment>
<accession>A0A5C6G1D0</accession>
<dbReference type="EMBL" id="SJPZ01000001">
    <property type="protein sequence ID" value="TWU67300.1"/>
    <property type="molecule type" value="Genomic_DNA"/>
</dbReference>
<dbReference type="Proteomes" id="UP000316476">
    <property type="component" value="Unassembled WGS sequence"/>
</dbReference>
<feature type="compositionally biased region" description="Basic and acidic residues" evidence="1">
    <location>
        <begin position="68"/>
        <end position="85"/>
    </location>
</feature>
<organism evidence="2 3">
    <name type="scientific">Crateriforma conspicua</name>
    <dbReference type="NCBI Taxonomy" id="2527996"/>
    <lineage>
        <taxon>Bacteria</taxon>
        <taxon>Pseudomonadati</taxon>
        <taxon>Planctomycetota</taxon>
        <taxon>Planctomycetia</taxon>
        <taxon>Planctomycetales</taxon>
        <taxon>Planctomycetaceae</taxon>
        <taxon>Crateriforma</taxon>
    </lineage>
</organism>
<reference evidence="2 3" key="1">
    <citation type="submission" date="2019-02" db="EMBL/GenBank/DDBJ databases">
        <title>Deep-cultivation of Planctomycetes and their phenomic and genomic characterization uncovers novel biology.</title>
        <authorList>
            <person name="Wiegand S."/>
            <person name="Jogler M."/>
            <person name="Boedeker C."/>
            <person name="Pinto D."/>
            <person name="Vollmers J."/>
            <person name="Rivas-Marin E."/>
            <person name="Kohn T."/>
            <person name="Peeters S.H."/>
            <person name="Heuer A."/>
            <person name="Rast P."/>
            <person name="Oberbeckmann S."/>
            <person name="Bunk B."/>
            <person name="Jeske O."/>
            <person name="Meyerdierks A."/>
            <person name="Storesund J.E."/>
            <person name="Kallscheuer N."/>
            <person name="Luecker S."/>
            <person name="Lage O.M."/>
            <person name="Pohl T."/>
            <person name="Merkel B.J."/>
            <person name="Hornburger P."/>
            <person name="Mueller R.-W."/>
            <person name="Bruemmer F."/>
            <person name="Labrenz M."/>
            <person name="Spormann A.M."/>
            <person name="Op Den Camp H."/>
            <person name="Overmann J."/>
            <person name="Amann R."/>
            <person name="Jetten M.S.M."/>
            <person name="Mascher T."/>
            <person name="Medema M.H."/>
            <person name="Devos D.P."/>
            <person name="Kaster A.-K."/>
            <person name="Ovreas L."/>
            <person name="Rohde M."/>
            <person name="Galperin M.Y."/>
            <person name="Jogler C."/>
        </authorList>
    </citation>
    <scope>NUCLEOTIDE SEQUENCE [LARGE SCALE GENOMIC DNA]</scope>
    <source>
        <strain evidence="2 3">V7</strain>
    </source>
</reference>
<protein>
    <submittedName>
        <fullName evidence="2">Uncharacterized protein</fullName>
    </submittedName>
</protein>
<gene>
    <name evidence="2" type="ORF">V7x_28740</name>
</gene>
<proteinExistence type="predicted"/>
<feature type="region of interest" description="Disordered" evidence="1">
    <location>
        <begin position="60"/>
        <end position="85"/>
    </location>
</feature>